<keyword evidence="4 11" id="KW-1133">Transmembrane helix</keyword>
<evidence type="ECO:0000256" key="9">
    <source>
        <dbReference type="ARBA" id="ARBA00023303"/>
    </source>
</evidence>
<feature type="transmembrane region" description="Helical" evidence="11">
    <location>
        <begin position="405"/>
        <end position="422"/>
    </location>
</feature>
<dbReference type="Proteomes" id="UP000192920">
    <property type="component" value="Unassembled WGS sequence"/>
</dbReference>
<evidence type="ECO:0000256" key="7">
    <source>
        <dbReference type="ARBA" id="ARBA00023173"/>
    </source>
</evidence>
<evidence type="ECO:0000256" key="6">
    <source>
        <dbReference type="ARBA" id="ARBA00023136"/>
    </source>
</evidence>
<keyword evidence="9" id="KW-0407">Ion channel</keyword>
<keyword evidence="5" id="KW-0406">Ion transport</keyword>
<evidence type="ECO:0000256" key="8">
    <source>
        <dbReference type="ARBA" id="ARBA00023214"/>
    </source>
</evidence>
<keyword evidence="8" id="KW-0868">Chloride</keyword>
<feature type="transmembrane region" description="Helical" evidence="11">
    <location>
        <begin position="31"/>
        <end position="50"/>
    </location>
</feature>
<feature type="transmembrane region" description="Helical" evidence="11">
    <location>
        <begin position="242"/>
        <end position="265"/>
    </location>
</feature>
<accession>A0A1Y6B9L2</accession>
<dbReference type="Gene3D" id="1.10.3080.10">
    <property type="entry name" value="Clc chloride channel"/>
    <property type="match status" value="1"/>
</dbReference>
<feature type="transmembrane region" description="Helical" evidence="11">
    <location>
        <begin position="286"/>
        <end position="312"/>
    </location>
</feature>
<keyword evidence="6 11" id="KW-0472">Membrane</keyword>
<dbReference type="PANTHER" id="PTHR43427:SF6">
    <property type="entry name" value="CHLORIDE CHANNEL PROTEIN CLC-E"/>
    <property type="match status" value="1"/>
</dbReference>
<dbReference type="PRINTS" id="PR00762">
    <property type="entry name" value="CLCHANNEL"/>
</dbReference>
<dbReference type="AlphaFoldDB" id="A0A1Y6B9L2"/>
<evidence type="ECO:0000256" key="1">
    <source>
        <dbReference type="ARBA" id="ARBA00004141"/>
    </source>
</evidence>
<evidence type="ECO:0000256" key="10">
    <source>
        <dbReference type="SAM" id="MobiDB-lite"/>
    </source>
</evidence>
<keyword evidence="7" id="KW-0869">Chloride channel</keyword>
<organism evidence="12 13">
    <name type="scientific">Pseudogulbenkiania subflava DSM 22618</name>
    <dbReference type="NCBI Taxonomy" id="1123014"/>
    <lineage>
        <taxon>Bacteria</taxon>
        <taxon>Pseudomonadati</taxon>
        <taxon>Pseudomonadota</taxon>
        <taxon>Betaproteobacteria</taxon>
        <taxon>Neisseriales</taxon>
        <taxon>Chromobacteriaceae</taxon>
        <taxon>Pseudogulbenkiania</taxon>
    </lineage>
</organism>
<evidence type="ECO:0000313" key="12">
    <source>
        <dbReference type="EMBL" id="SME98160.1"/>
    </source>
</evidence>
<evidence type="ECO:0000256" key="5">
    <source>
        <dbReference type="ARBA" id="ARBA00023065"/>
    </source>
</evidence>
<dbReference type="RefSeq" id="WP_085274848.1">
    <property type="nucleotide sequence ID" value="NZ_FXAG01000002.1"/>
</dbReference>
<dbReference type="InterPro" id="IPR050368">
    <property type="entry name" value="ClC-type_chloride_channel"/>
</dbReference>
<evidence type="ECO:0000256" key="4">
    <source>
        <dbReference type="ARBA" id="ARBA00022989"/>
    </source>
</evidence>
<keyword evidence="2" id="KW-0813">Transport</keyword>
<dbReference type="STRING" id="1123014.SAMN02745746_00488"/>
<dbReference type="InterPro" id="IPR014743">
    <property type="entry name" value="Cl-channel_core"/>
</dbReference>
<dbReference type="GO" id="GO:0034707">
    <property type="term" value="C:chloride channel complex"/>
    <property type="evidence" value="ECO:0007669"/>
    <property type="project" value="UniProtKB-KW"/>
</dbReference>
<dbReference type="EMBL" id="FXAG01000002">
    <property type="protein sequence ID" value="SME98160.1"/>
    <property type="molecule type" value="Genomic_DNA"/>
</dbReference>
<feature type="transmembrane region" description="Helical" evidence="11">
    <location>
        <begin position="365"/>
        <end position="385"/>
    </location>
</feature>
<keyword evidence="13" id="KW-1185">Reference proteome</keyword>
<sequence length="460" mass="49254">MPYIAPQWRRRNRRLVLLHDLINQFRWRTRLTLWITAALAGLVVAGFAVLSEQAQHGFLRLVAFNPLCAWLLPVAVPMLAVWLTRRYFPGSQGSGIPQAIAAIRLSSERQPVHQLVSLRIAVGKILVGCFGLLGGISAGREGPSVQVAASIMHAAHRWLPHGRTIRPQDLILAGSSAGIAAAFNTPLAGIVFAVEEMGRRLESRTSGVLLSTIILSGLMAISLLGNYSYFGSLHIPALSSAIITPIIVCGIGCGLLGALFSRAMLWPQRYAGSRLWRWRAAHPVRFAGLCGLLLALMGWLSGGSSFGSGYAATSHLIDGSATLPWHAPLLRFGATLVTYFMGVPGGIFAPSLAVGAGIGNDLASWLFPLAGQHVIIALCMASFLAAVTQAPLTSAIIMMEMIDNHGMVISLMAACVLARFISARLSPALYHQLSDGFMPSPARQDERRGRMQIDPPPAGP</sequence>
<feature type="transmembrane region" description="Helical" evidence="11">
    <location>
        <begin position="62"/>
        <end position="83"/>
    </location>
</feature>
<evidence type="ECO:0000256" key="3">
    <source>
        <dbReference type="ARBA" id="ARBA00022692"/>
    </source>
</evidence>
<dbReference type="PANTHER" id="PTHR43427">
    <property type="entry name" value="CHLORIDE CHANNEL PROTEIN CLC-E"/>
    <property type="match status" value="1"/>
</dbReference>
<dbReference type="Pfam" id="PF00654">
    <property type="entry name" value="Voltage_CLC"/>
    <property type="match status" value="1"/>
</dbReference>
<reference evidence="13" key="1">
    <citation type="submission" date="2017-04" db="EMBL/GenBank/DDBJ databases">
        <authorList>
            <person name="Varghese N."/>
            <person name="Submissions S."/>
        </authorList>
    </citation>
    <scope>NUCLEOTIDE SEQUENCE [LARGE SCALE GENOMIC DNA]</scope>
    <source>
        <strain evidence="13">DSM 22618</strain>
    </source>
</reference>
<dbReference type="InterPro" id="IPR001807">
    <property type="entry name" value="ClC"/>
</dbReference>
<dbReference type="GO" id="GO:0005254">
    <property type="term" value="F:chloride channel activity"/>
    <property type="evidence" value="ECO:0007669"/>
    <property type="project" value="UniProtKB-KW"/>
</dbReference>
<evidence type="ECO:0000256" key="2">
    <source>
        <dbReference type="ARBA" id="ARBA00022448"/>
    </source>
</evidence>
<feature type="region of interest" description="Disordered" evidence="10">
    <location>
        <begin position="439"/>
        <end position="460"/>
    </location>
</feature>
<dbReference type="CDD" id="cd01034">
    <property type="entry name" value="EriC_like"/>
    <property type="match status" value="1"/>
</dbReference>
<feature type="transmembrane region" description="Helical" evidence="11">
    <location>
        <begin position="206"/>
        <end position="230"/>
    </location>
</feature>
<feature type="transmembrane region" description="Helical" evidence="11">
    <location>
        <begin position="170"/>
        <end position="194"/>
    </location>
</feature>
<comment type="subcellular location">
    <subcellularLocation>
        <location evidence="1">Membrane</location>
        <topology evidence="1">Multi-pass membrane protein</topology>
    </subcellularLocation>
</comment>
<keyword evidence="3 11" id="KW-0812">Transmembrane</keyword>
<gene>
    <name evidence="12" type="ORF">SAMN02745746_00488</name>
</gene>
<feature type="transmembrane region" description="Helical" evidence="11">
    <location>
        <begin position="116"/>
        <end position="136"/>
    </location>
</feature>
<dbReference type="SUPFAM" id="SSF81340">
    <property type="entry name" value="Clc chloride channel"/>
    <property type="match status" value="1"/>
</dbReference>
<protein>
    <submittedName>
        <fullName evidence="12">H+/Cl-antiporter ClcA</fullName>
    </submittedName>
</protein>
<evidence type="ECO:0000313" key="13">
    <source>
        <dbReference type="Proteomes" id="UP000192920"/>
    </source>
</evidence>
<name>A0A1Y6B9L2_9NEIS</name>
<evidence type="ECO:0000256" key="11">
    <source>
        <dbReference type="SAM" id="Phobius"/>
    </source>
</evidence>
<feature type="transmembrane region" description="Helical" evidence="11">
    <location>
        <begin position="332"/>
        <end position="353"/>
    </location>
</feature>
<proteinExistence type="predicted"/>